<dbReference type="EMBL" id="SPVF01000275">
    <property type="protein sequence ID" value="TFW10622.1"/>
    <property type="molecule type" value="Genomic_DNA"/>
</dbReference>
<dbReference type="OrthoDB" id="7186376at2"/>
<protein>
    <submittedName>
        <fullName evidence="1">DUF1579 domain-containing protein</fullName>
    </submittedName>
</protein>
<sequence>MDALAPLGPFLGTWEGEEEIMPSKWGPGGPAHAQAVWRADLGGKAVIHEYRAVRDGAPWLQAHALFTPQANGGLALHWFDSLGFVPEQAALGSAEGAQLLFVRRSPRGMSRHVWAPLGADAYTLALDTSFDAGASWTPIMRGRYTRTAAED</sequence>
<dbReference type="RefSeq" id="WP_135209597.1">
    <property type="nucleotide sequence ID" value="NZ_SPVF01000275.1"/>
</dbReference>
<accession>A0A4Y9RP39</accession>
<keyword evidence="2" id="KW-1185">Reference proteome</keyword>
<gene>
    <name evidence="1" type="ORF">E4L96_23215</name>
</gene>
<proteinExistence type="predicted"/>
<reference evidence="1 2" key="1">
    <citation type="submission" date="2019-03" db="EMBL/GenBank/DDBJ databases">
        <title>Draft Genome Sequence of Massilia arenosa sp. nov., a Novel Massilia Species Isolated from a Sandy-loam Maize Soil.</title>
        <authorList>
            <person name="Raths R."/>
            <person name="Peta V."/>
            <person name="Bucking H."/>
        </authorList>
    </citation>
    <scope>NUCLEOTIDE SEQUENCE [LARGE SCALE GENOMIC DNA]</scope>
    <source>
        <strain evidence="1 2">MC02</strain>
    </source>
</reference>
<evidence type="ECO:0000313" key="1">
    <source>
        <dbReference type="EMBL" id="TFW10622.1"/>
    </source>
</evidence>
<evidence type="ECO:0000313" key="2">
    <source>
        <dbReference type="Proteomes" id="UP000298438"/>
    </source>
</evidence>
<comment type="caution">
    <text evidence="1">The sequence shown here is derived from an EMBL/GenBank/DDBJ whole genome shotgun (WGS) entry which is preliminary data.</text>
</comment>
<dbReference type="Proteomes" id="UP000298438">
    <property type="component" value="Unassembled WGS sequence"/>
</dbReference>
<dbReference type="AlphaFoldDB" id="A0A4Y9RP39"/>
<name>A0A4Y9RP39_9BURK</name>
<organism evidence="1 2">
    <name type="scientific">Zemynaea arenosa</name>
    <dbReference type="NCBI Taxonomy" id="2561931"/>
    <lineage>
        <taxon>Bacteria</taxon>
        <taxon>Pseudomonadati</taxon>
        <taxon>Pseudomonadota</taxon>
        <taxon>Betaproteobacteria</taxon>
        <taxon>Burkholderiales</taxon>
        <taxon>Oxalobacteraceae</taxon>
        <taxon>Telluria group</taxon>
        <taxon>Zemynaea</taxon>
    </lineage>
</organism>